<evidence type="ECO:0000256" key="6">
    <source>
        <dbReference type="ARBA" id="ARBA00022782"/>
    </source>
</evidence>
<keyword evidence="3" id="KW-0597">Phosphoprotein</keyword>
<evidence type="ECO:0000256" key="5">
    <source>
        <dbReference type="ARBA" id="ARBA00022737"/>
    </source>
</evidence>
<reference evidence="13" key="1">
    <citation type="journal article" date="2023" name="G3 (Bethesda)">
        <title>Whole genome assemblies of Zophobas morio and Tenebrio molitor.</title>
        <authorList>
            <person name="Kaur S."/>
            <person name="Stinson S.A."/>
            <person name="diCenzo G.C."/>
        </authorList>
    </citation>
    <scope>NUCLEOTIDE SEQUENCE</scope>
    <source>
        <strain evidence="13">QUZm001</strain>
    </source>
</reference>
<dbReference type="SMART" id="SM00310">
    <property type="entry name" value="PTBI"/>
    <property type="match status" value="1"/>
</dbReference>
<feature type="region of interest" description="Disordered" evidence="10">
    <location>
        <begin position="338"/>
        <end position="412"/>
    </location>
</feature>
<feature type="compositionally biased region" description="Basic residues" evidence="10">
    <location>
        <begin position="816"/>
        <end position="828"/>
    </location>
</feature>
<dbReference type="SMART" id="SM00233">
    <property type="entry name" value="PH"/>
    <property type="match status" value="1"/>
</dbReference>
<keyword evidence="6" id="KW-0221">Differentiation</keyword>
<dbReference type="InterPro" id="IPR002404">
    <property type="entry name" value="IRS_PTB"/>
</dbReference>
<dbReference type="GO" id="GO:0048477">
    <property type="term" value="P:oogenesis"/>
    <property type="evidence" value="ECO:0007669"/>
    <property type="project" value="UniProtKB-KW"/>
</dbReference>
<dbReference type="SMART" id="SM01244">
    <property type="entry name" value="IRS"/>
    <property type="match status" value="1"/>
</dbReference>
<gene>
    <name evidence="13" type="ORF">Zmor_022683</name>
</gene>
<dbReference type="FunFam" id="2.30.29.30:FF:000457">
    <property type="entry name" value="Insulin receptor substrate 1"/>
    <property type="match status" value="1"/>
</dbReference>
<dbReference type="PROSITE" id="PS50003">
    <property type="entry name" value="PH_DOMAIN"/>
    <property type="match status" value="1"/>
</dbReference>
<dbReference type="InterPro" id="IPR011993">
    <property type="entry name" value="PH-like_dom_sf"/>
</dbReference>
<dbReference type="AlphaFoldDB" id="A0AA38HWI4"/>
<evidence type="ECO:0000256" key="4">
    <source>
        <dbReference type="ARBA" id="ARBA00022604"/>
    </source>
</evidence>
<feature type="domain" description="PH" evidence="11">
    <location>
        <begin position="124"/>
        <end position="225"/>
    </location>
</feature>
<dbReference type="GO" id="GO:0008286">
    <property type="term" value="P:insulin receptor signaling pathway"/>
    <property type="evidence" value="ECO:0007669"/>
    <property type="project" value="InterPro"/>
</dbReference>
<feature type="compositionally biased region" description="Polar residues" evidence="10">
    <location>
        <begin position="445"/>
        <end position="457"/>
    </location>
</feature>
<dbReference type="Gene3D" id="2.30.29.30">
    <property type="entry name" value="Pleckstrin-homology domain (PH domain)/Phosphotyrosine-binding domain (PTB)"/>
    <property type="match status" value="2"/>
</dbReference>
<feature type="compositionally biased region" description="Polar residues" evidence="10">
    <location>
        <begin position="522"/>
        <end position="536"/>
    </location>
</feature>
<feature type="region of interest" description="Disordered" evidence="10">
    <location>
        <begin position="722"/>
        <end position="950"/>
    </location>
</feature>
<feature type="domain" description="IRS-type PTB" evidence="12">
    <location>
        <begin position="238"/>
        <end position="342"/>
    </location>
</feature>
<dbReference type="Pfam" id="PF02174">
    <property type="entry name" value="IRS"/>
    <property type="match status" value="1"/>
</dbReference>
<dbReference type="PRINTS" id="PR00628">
    <property type="entry name" value="INSULINRSI"/>
</dbReference>
<dbReference type="PROSITE" id="PS51064">
    <property type="entry name" value="IRS_PTB"/>
    <property type="match status" value="1"/>
</dbReference>
<comment type="caution">
    <text evidence="13">The sequence shown here is derived from an EMBL/GenBank/DDBJ whole genome shotgun (WGS) entry which is preliminary data.</text>
</comment>
<dbReference type="Pfam" id="PF00169">
    <property type="entry name" value="PH"/>
    <property type="match status" value="1"/>
</dbReference>
<evidence type="ECO:0000256" key="10">
    <source>
        <dbReference type="SAM" id="MobiDB-lite"/>
    </source>
</evidence>
<comment type="subunit">
    <text evidence="1">Bindings to phosphatidylinositol 3-kinase and SHP2.</text>
</comment>
<keyword evidence="7" id="KW-0896">Oogenesis</keyword>
<dbReference type="Proteomes" id="UP001168821">
    <property type="component" value="Unassembled WGS sequence"/>
</dbReference>
<feature type="compositionally biased region" description="Polar residues" evidence="10">
    <location>
        <begin position="396"/>
        <end position="411"/>
    </location>
</feature>
<feature type="region of interest" description="Disordered" evidence="10">
    <location>
        <begin position="977"/>
        <end position="1083"/>
    </location>
</feature>
<feature type="compositionally biased region" description="Low complexity" evidence="10">
    <location>
        <begin position="894"/>
        <end position="907"/>
    </location>
</feature>
<name>A0AA38HWI4_9CUCU</name>
<evidence type="ECO:0000256" key="8">
    <source>
        <dbReference type="ARBA" id="ARBA00033282"/>
    </source>
</evidence>
<comment type="function">
    <text evidence="9">Activates phosphatidylinositol 3-kinase when bound to the regulatory p85 subunit. May mediate the control of various cellular processes by insulin-like peptides. When phosphorylated by the insulin receptor binds specifically to various cellular proteins containing SH2 domains. Involved in control of cell proliferation, cell size, and body and organ growth throughout development. Also has a role in a signaling pathway controlling the physiological response required to endure periods of low nutrient conditions. Insulin/insulin-like growth factor (IGF) signaling pathway has a role in regulating aging and is necessary in the ovary for vitellogenic maturation.</text>
</comment>
<evidence type="ECO:0000313" key="14">
    <source>
        <dbReference type="Proteomes" id="UP001168821"/>
    </source>
</evidence>
<organism evidence="13 14">
    <name type="scientific">Zophobas morio</name>
    <dbReference type="NCBI Taxonomy" id="2755281"/>
    <lineage>
        <taxon>Eukaryota</taxon>
        <taxon>Metazoa</taxon>
        <taxon>Ecdysozoa</taxon>
        <taxon>Arthropoda</taxon>
        <taxon>Hexapoda</taxon>
        <taxon>Insecta</taxon>
        <taxon>Pterygota</taxon>
        <taxon>Neoptera</taxon>
        <taxon>Endopterygota</taxon>
        <taxon>Coleoptera</taxon>
        <taxon>Polyphaga</taxon>
        <taxon>Cucujiformia</taxon>
        <taxon>Tenebrionidae</taxon>
        <taxon>Zophobas</taxon>
    </lineage>
</organism>
<evidence type="ECO:0000256" key="7">
    <source>
        <dbReference type="ARBA" id="ARBA00022943"/>
    </source>
</evidence>
<evidence type="ECO:0000256" key="2">
    <source>
        <dbReference type="ARBA" id="ARBA00015710"/>
    </source>
</evidence>
<keyword evidence="4" id="KW-0341">Growth regulation</keyword>
<feature type="compositionally biased region" description="Basic and acidic residues" evidence="10">
    <location>
        <begin position="41"/>
        <end position="56"/>
    </location>
</feature>
<feature type="region of interest" description="Disordered" evidence="10">
    <location>
        <begin position="512"/>
        <end position="536"/>
    </location>
</feature>
<feature type="compositionally biased region" description="Polar residues" evidence="10">
    <location>
        <begin position="618"/>
        <end position="637"/>
    </location>
</feature>
<dbReference type="GO" id="GO:0005829">
    <property type="term" value="C:cytosol"/>
    <property type="evidence" value="ECO:0007669"/>
    <property type="project" value="TreeGrafter"/>
</dbReference>
<evidence type="ECO:0000259" key="11">
    <source>
        <dbReference type="PROSITE" id="PS50003"/>
    </source>
</evidence>
<feature type="compositionally biased region" description="Polar residues" evidence="10">
    <location>
        <begin position="693"/>
        <end position="710"/>
    </location>
</feature>
<dbReference type="CDD" id="cd01257">
    <property type="entry name" value="PH_IRS"/>
    <property type="match status" value="1"/>
</dbReference>
<evidence type="ECO:0000256" key="1">
    <source>
        <dbReference type="ARBA" id="ARBA00011440"/>
    </source>
</evidence>
<protein>
    <recommendedName>
        <fullName evidence="2">Insulin receptor substrate 1</fullName>
    </recommendedName>
    <alternativeName>
        <fullName evidence="8">Protein chico</fullName>
    </alternativeName>
</protein>
<dbReference type="EMBL" id="JALNTZ010000007">
    <property type="protein sequence ID" value="KAJ3644988.1"/>
    <property type="molecule type" value="Genomic_DNA"/>
</dbReference>
<dbReference type="SUPFAM" id="SSF50729">
    <property type="entry name" value="PH domain-like"/>
    <property type="match status" value="2"/>
</dbReference>
<evidence type="ECO:0000256" key="9">
    <source>
        <dbReference type="ARBA" id="ARBA00046145"/>
    </source>
</evidence>
<dbReference type="CDD" id="cd01204">
    <property type="entry name" value="PTB_IRS"/>
    <property type="match status" value="1"/>
</dbReference>
<evidence type="ECO:0000256" key="3">
    <source>
        <dbReference type="ARBA" id="ARBA00022553"/>
    </source>
</evidence>
<feature type="compositionally biased region" description="Polar residues" evidence="10">
    <location>
        <begin position="796"/>
        <end position="805"/>
    </location>
</feature>
<evidence type="ECO:0000313" key="13">
    <source>
        <dbReference type="EMBL" id="KAJ3644988.1"/>
    </source>
</evidence>
<dbReference type="PANTHER" id="PTHR10614">
    <property type="entry name" value="INSULIN RECEPTOR SUBSTRATE"/>
    <property type="match status" value="1"/>
</dbReference>
<dbReference type="GO" id="GO:0043548">
    <property type="term" value="F:phosphatidylinositol 3-kinase binding"/>
    <property type="evidence" value="ECO:0007669"/>
    <property type="project" value="TreeGrafter"/>
</dbReference>
<keyword evidence="14" id="KW-1185">Reference proteome</keyword>
<accession>A0AA38HWI4</accession>
<dbReference type="FunFam" id="2.30.29.30:FF:000441">
    <property type="entry name" value="Insulin receptor substrate 1"/>
    <property type="match status" value="1"/>
</dbReference>
<dbReference type="GO" id="GO:0005886">
    <property type="term" value="C:plasma membrane"/>
    <property type="evidence" value="ECO:0007669"/>
    <property type="project" value="TreeGrafter"/>
</dbReference>
<feature type="region of interest" description="Disordered" evidence="10">
    <location>
        <begin position="599"/>
        <end position="710"/>
    </location>
</feature>
<dbReference type="InterPro" id="IPR039011">
    <property type="entry name" value="IRS"/>
</dbReference>
<proteinExistence type="predicted"/>
<sequence length="1116" mass="122178">MEASTIRHRRPRHFRYRILRIGACAFLVYNQALAGPIPDSRPGRRPELARAPDKDARSTHVCARCGAPRPDPARQDGVRGAPVLTQRSSSARVSQVRQCFSECFTRHVHSPPMSVMKGCEGGGNVVRCGYLKKLKTSRKKFFVLRAETAEASARLEYYDSERKFHGGQPPKRSIPLKNCFNINRRLDTKHKHVIALYTKDDCFCVVLESEEDVDGWLKALLKLQHGEEVVDGEAPKPTFEHVWQVTVLNRGLGNAGLVGNYRLCLTDKTLSLIKRDCEVPQIELNLTNIRSCGNLRDFFFLEIGRSSTLGAGELWMQTEDNNIAQNIHSTVFHAMSTNSNKEDLCPKSRNRSSSATESSKPNNMTRKIHNIPPKCHILPQGMSGGRERCDSMPSRARTTSEGTHPMWNQTGRCHLNPYRPASLYGRDISHSPPSGSPVSPPSVGCSTDSAGSSYSLTDETDVCTELDPTLGRYGHSLTPDEAIAEEECPDSPPYTNNYVSMAMHSSDDGYVDMSPKGRHHNNSPTASLSSVTSGTPSTDMRFADFRLEKVTSYLTSEDDDARPTRAYSVGSKPEGYKKYTEMLAGNSDNLRVRALSVGSKKGPGRVLPPHGYHAHQGAKSSSAPILSNSRGQGSHNSIGPMDDLMEMDFSSRSGSSVNNSGYMDMRPGPKNNHGYVEMKPGRKPDTSPYVDMSQGSSPAKPSYISPQSDGFSDVSNDYMEMDPRKNSTYHNNNNNNNNGDYLTMSFKRPPSNYQLSPAKASPLGGNYLDSHYGSPKTEPATPDGYVEMSLGRGHQRQSSLDSAQIVNEDYANMSMGKKRDRNSRKKEKARSQPIAIQNPGGNAPKGSAGSSSPRYALLGRKYSTGTPPMHLPLAEATPYASLPRQQRRRDSKDSSSSSVTTPSSSSTIFPFSLNSPCSPAKPDKKKTESDYTPMDFEGRSDYVNYNPKTPVNEDYAVMKPGVRVSSPSVRMAVMQLSDSAQFRPINETRDDAPPPEGPDPPYEVLRARPESGRSSLSRPSSTSSELCSSGSTVVGSRPESVNSDRARPASVSSADVQLHYASLDLDEGNRSPRTVKGAAGEAQAGAEVTLTYAAIDFVKSEGLKHNSLATNAKVKH</sequence>
<keyword evidence="5" id="KW-0677">Repeat</keyword>
<feature type="compositionally biased region" description="Low complexity" evidence="10">
    <location>
        <begin position="1012"/>
        <end position="1032"/>
    </location>
</feature>
<feature type="compositionally biased region" description="Polar residues" evidence="10">
    <location>
        <begin position="908"/>
        <end position="917"/>
    </location>
</feature>
<feature type="compositionally biased region" description="Low complexity" evidence="10">
    <location>
        <begin position="650"/>
        <end position="661"/>
    </location>
</feature>
<feature type="region of interest" description="Disordered" evidence="10">
    <location>
        <begin position="424"/>
        <end position="459"/>
    </location>
</feature>
<dbReference type="PANTHER" id="PTHR10614:SF13">
    <property type="entry name" value="INSULIN RECEPTOR SUBSTRATE 1"/>
    <property type="match status" value="1"/>
</dbReference>
<feature type="region of interest" description="Disordered" evidence="10">
    <location>
        <begin position="37"/>
        <end position="56"/>
    </location>
</feature>
<evidence type="ECO:0000259" key="12">
    <source>
        <dbReference type="PROSITE" id="PS51064"/>
    </source>
</evidence>
<dbReference type="GO" id="GO:0005158">
    <property type="term" value="F:insulin receptor binding"/>
    <property type="evidence" value="ECO:0007669"/>
    <property type="project" value="InterPro"/>
</dbReference>
<dbReference type="InterPro" id="IPR001849">
    <property type="entry name" value="PH_domain"/>
</dbReference>